<evidence type="ECO:0008006" key="7">
    <source>
        <dbReference type="Google" id="ProtNLM"/>
    </source>
</evidence>
<keyword evidence="3" id="KW-0378">Hydrolase</keyword>
<evidence type="ECO:0000313" key="5">
    <source>
        <dbReference type="EMBL" id="OQE31691.1"/>
    </source>
</evidence>
<keyword evidence="2" id="KW-0479">Metal-binding</keyword>
<dbReference type="Proteomes" id="UP000191285">
    <property type="component" value="Unassembled WGS sequence"/>
</dbReference>
<accession>A0A1V6TZJ1</accession>
<dbReference type="InterPro" id="IPR051013">
    <property type="entry name" value="MBL_superfamily_lactonases"/>
</dbReference>
<dbReference type="STRING" id="303698.A0A1V6TZJ1"/>
<dbReference type="OrthoDB" id="10250730at2759"/>
<organism evidence="5 6">
    <name type="scientific">Penicillium steckii</name>
    <dbReference type="NCBI Taxonomy" id="303698"/>
    <lineage>
        <taxon>Eukaryota</taxon>
        <taxon>Fungi</taxon>
        <taxon>Dikarya</taxon>
        <taxon>Ascomycota</taxon>
        <taxon>Pezizomycotina</taxon>
        <taxon>Eurotiomycetes</taxon>
        <taxon>Eurotiomycetidae</taxon>
        <taxon>Eurotiales</taxon>
        <taxon>Aspergillaceae</taxon>
        <taxon>Penicillium</taxon>
    </lineage>
</organism>
<evidence type="ECO:0000313" key="6">
    <source>
        <dbReference type="Proteomes" id="UP000191285"/>
    </source>
</evidence>
<protein>
    <recommendedName>
        <fullName evidence="7">Metallo-beta-lactamase domain-containing protein</fullName>
    </recommendedName>
</protein>
<sequence>MPLKLQASGVLSLSTRGRRFLFDFNFILLFHLYQSSVEIICRHMPTMSSSIPETDGYVKLSLLDGGSMTGSMSMMHAGSPPDQFRLYDWVFYAYNPKQDRHLVWDLGMAASKDEYPPFVHEVYWEKLKVTAPSEPVHQQITRRHAALPSQVDAVVFRYIYTLAHDPRKYQELMKIKSHAHFDHCRPIRDIFPNATGYFGPGTKEFCSPGHLEDPSSQWDGRFFDPINSTERWETLDGSWKPFGYFEKAMDFFGDGSFWIIQAPGHMPGNLCACARLETGEWILLGSDCCHSRSLLDGTHDFAEFSLPDGSRGCLHMDLPAAKDTIARLKAMESDTGVHIALAHDVSWMISGDNLALASLVEPEFLYKAQRMCPQNAIL</sequence>
<comment type="caution">
    <text evidence="5">The sequence shown here is derived from an EMBL/GenBank/DDBJ whole genome shotgun (WGS) entry which is preliminary data.</text>
</comment>
<dbReference type="CDD" id="cd07730">
    <property type="entry name" value="metallo-hydrolase-like_MBL-fold"/>
    <property type="match status" value="1"/>
</dbReference>
<evidence type="ECO:0000256" key="2">
    <source>
        <dbReference type="ARBA" id="ARBA00022723"/>
    </source>
</evidence>
<gene>
    <name evidence="5" type="ORF">PENSTE_c001G07205</name>
</gene>
<proteinExistence type="inferred from homology"/>
<comment type="similarity">
    <text evidence="1">Belongs to the metallo-beta-lactamase superfamily.</text>
</comment>
<name>A0A1V6TZJ1_9EURO</name>
<dbReference type="PANTHER" id="PTHR42978:SF4">
    <property type="entry name" value="METALLO-BETA-LACTAMASE DOMAIN-CONTAINING PROTEIN"/>
    <property type="match status" value="1"/>
</dbReference>
<keyword evidence="6" id="KW-1185">Reference proteome</keyword>
<dbReference type="Gene3D" id="3.60.15.10">
    <property type="entry name" value="Ribonuclease Z/Hydroxyacylglutathione hydrolase-like"/>
    <property type="match status" value="1"/>
</dbReference>
<dbReference type="SUPFAM" id="SSF56281">
    <property type="entry name" value="Metallo-hydrolase/oxidoreductase"/>
    <property type="match status" value="1"/>
</dbReference>
<evidence type="ECO:0000256" key="4">
    <source>
        <dbReference type="ARBA" id="ARBA00022833"/>
    </source>
</evidence>
<evidence type="ECO:0000256" key="1">
    <source>
        <dbReference type="ARBA" id="ARBA00007749"/>
    </source>
</evidence>
<dbReference type="GO" id="GO:0016787">
    <property type="term" value="F:hydrolase activity"/>
    <property type="evidence" value="ECO:0007669"/>
    <property type="project" value="UniProtKB-KW"/>
</dbReference>
<dbReference type="PANTHER" id="PTHR42978">
    <property type="entry name" value="QUORUM-QUENCHING LACTONASE YTNP-RELATED-RELATED"/>
    <property type="match status" value="1"/>
</dbReference>
<dbReference type="EMBL" id="MLKD01000001">
    <property type="protein sequence ID" value="OQE31691.1"/>
    <property type="molecule type" value="Genomic_DNA"/>
</dbReference>
<reference evidence="6" key="1">
    <citation type="journal article" date="2017" name="Nat. Microbiol.">
        <title>Global analysis of biosynthetic gene clusters reveals vast potential of secondary metabolite production in Penicillium species.</title>
        <authorList>
            <person name="Nielsen J.C."/>
            <person name="Grijseels S."/>
            <person name="Prigent S."/>
            <person name="Ji B."/>
            <person name="Dainat J."/>
            <person name="Nielsen K.F."/>
            <person name="Frisvad J.C."/>
            <person name="Workman M."/>
            <person name="Nielsen J."/>
        </authorList>
    </citation>
    <scope>NUCLEOTIDE SEQUENCE [LARGE SCALE GENOMIC DNA]</scope>
    <source>
        <strain evidence="6">IBT 24891</strain>
    </source>
</reference>
<evidence type="ECO:0000256" key="3">
    <source>
        <dbReference type="ARBA" id="ARBA00022801"/>
    </source>
</evidence>
<dbReference type="InterPro" id="IPR036866">
    <property type="entry name" value="RibonucZ/Hydroxyglut_hydro"/>
</dbReference>
<keyword evidence="4" id="KW-0862">Zinc</keyword>
<dbReference type="AlphaFoldDB" id="A0A1V6TZJ1"/>
<dbReference type="GO" id="GO:0046872">
    <property type="term" value="F:metal ion binding"/>
    <property type="evidence" value="ECO:0007669"/>
    <property type="project" value="UniProtKB-KW"/>
</dbReference>